<proteinExistence type="predicted"/>
<name>A0AAX6H3H8_IRIPA</name>
<feature type="region of interest" description="Disordered" evidence="1">
    <location>
        <begin position="50"/>
        <end position="109"/>
    </location>
</feature>
<evidence type="ECO:0000313" key="2">
    <source>
        <dbReference type="EMBL" id="KAJ6835506.1"/>
    </source>
</evidence>
<feature type="compositionally biased region" description="Low complexity" evidence="1">
    <location>
        <begin position="70"/>
        <end position="88"/>
    </location>
</feature>
<evidence type="ECO:0000256" key="1">
    <source>
        <dbReference type="SAM" id="MobiDB-lite"/>
    </source>
</evidence>
<dbReference type="Proteomes" id="UP001140949">
    <property type="component" value="Unassembled WGS sequence"/>
</dbReference>
<protein>
    <submittedName>
        <fullName evidence="2">Formin-like protein 18 isoform X1</fullName>
    </submittedName>
</protein>
<evidence type="ECO:0000313" key="3">
    <source>
        <dbReference type="Proteomes" id="UP001140949"/>
    </source>
</evidence>
<dbReference type="AlphaFoldDB" id="A0AAX6H3H8"/>
<accession>A0AAX6H3H8</accession>
<keyword evidence="3" id="KW-1185">Reference proteome</keyword>
<comment type="caution">
    <text evidence="2">The sequence shown here is derived from an EMBL/GenBank/DDBJ whole genome shotgun (WGS) entry which is preliminary data.</text>
</comment>
<gene>
    <name evidence="2" type="ORF">M6B38_332095</name>
</gene>
<reference evidence="2" key="1">
    <citation type="journal article" date="2023" name="GigaByte">
        <title>Genome assembly of the bearded iris, Iris pallida Lam.</title>
        <authorList>
            <person name="Bruccoleri R.E."/>
            <person name="Oakeley E.J."/>
            <person name="Faust A.M.E."/>
            <person name="Altorfer M."/>
            <person name="Dessus-Babus S."/>
            <person name="Burckhardt D."/>
            <person name="Oertli M."/>
            <person name="Naumann U."/>
            <person name="Petersen F."/>
            <person name="Wong J."/>
        </authorList>
    </citation>
    <scope>NUCLEOTIDE SEQUENCE</scope>
    <source>
        <strain evidence="2">GSM-AAB239-AS_SAM_17_03QT</strain>
    </source>
</reference>
<organism evidence="2 3">
    <name type="scientific">Iris pallida</name>
    <name type="common">Sweet iris</name>
    <dbReference type="NCBI Taxonomy" id="29817"/>
    <lineage>
        <taxon>Eukaryota</taxon>
        <taxon>Viridiplantae</taxon>
        <taxon>Streptophyta</taxon>
        <taxon>Embryophyta</taxon>
        <taxon>Tracheophyta</taxon>
        <taxon>Spermatophyta</taxon>
        <taxon>Magnoliopsida</taxon>
        <taxon>Liliopsida</taxon>
        <taxon>Asparagales</taxon>
        <taxon>Iridaceae</taxon>
        <taxon>Iridoideae</taxon>
        <taxon>Irideae</taxon>
        <taxon>Iris</taxon>
    </lineage>
</organism>
<dbReference type="EMBL" id="JANAVB010013398">
    <property type="protein sequence ID" value="KAJ6835506.1"/>
    <property type="molecule type" value="Genomic_DNA"/>
</dbReference>
<reference evidence="2" key="2">
    <citation type="submission" date="2023-04" db="EMBL/GenBank/DDBJ databases">
        <authorList>
            <person name="Bruccoleri R.E."/>
            <person name="Oakeley E.J."/>
            <person name="Faust A.-M."/>
            <person name="Dessus-Babus S."/>
            <person name="Altorfer M."/>
            <person name="Burckhardt D."/>
            <person name="Oertli M."/>
            <person name="Naumann U."/>
            <person name="Petersen F."/>
            <person name="Wong J."/>
        </authorList>
    </citation>
    <scope>NUCLEOTIDE SEQUENCE</scope>
    <source>
        <strain evidence="2">GSM-AAB239-AS_SAM_17_03QT</strain>
        <tissue evidence="2">Leaf</tissue>
    </source>
</reference>
<sequence length="251" mass="27093">MPDLLLDLPPSLAVARPPWPSSITELSPLLLHFPAPPSPSITATTININSSHHHHGAPLPPPSPRDAWPPRRALAGRAGRAQPRASRPAQREQPRVYGARARTSPPPPPAVVAPANPPVGGPLSCELRPALPWWPTSSGTRRRGDFCILNEIPSARASLELRFGIPSQRLRARFPGDPTVGSAISSLRRNLVLWGQLRQLVSPPPQLRLACYQFRCEAGLCGFSGTPLYLSAVQVIEANSLEVPASLEETQ</sequence>